<keyword evidence="13" id="KW-1185">Reference proteome</keyword>
<dbReference type="InterPro" id="IPR018866">
    <property type="entry name" value="Znf-4CXXC_R1"/>
</dbReference>
<comment type="caution">
    <text evidence="12">The sequence shown here is derived from an EMBL/GenBank/DDBJ whole genome shotgun (WGS) entry which is preliminary data.</text>
</comment>
<dbReference type="GO" id="GO:0006355">
    <property type="term" value="P:regulation of DNA-templated transcription"/>
    <property type="evidence" value="ECO:0007669"/>
    <property type="project" value="InterPro"/>
</dbReference>
<accession>A0A1C7M0U5</accession>
<dbReference type="PANTHER" id="PTHR31169:SF8">
    <property type="entry name" value="ZINC-FINGER DOMAIN OF MONOAMINE-OXIDASE A REPRESSOR R1 PROTEIN"/>
    <property type="match status" value="1"/>
</dbReference>
<evidence type="ECO:0000256" key="3">
    <source>
        <dbReference type="ARBA" id="ARBA00022490"/>
    </source>
</evidence>
<keyword evidence="5" id="KW-0597">Phosphoprotein</keyword>
<evidence type="ECO:0000256" key="2">
    <source>
        <dbReference type="ARBA" id="ARBA00004496"/>
    </source>
</evidence>
<evidence type="ECO:0000256" key="7">
    <source>
        <dbReference type="ARBA" id="ARBA00023015"/>
    </source>
</evidence>
<sequence>MPTCDEVPRQLPKKARVSATANSGDQANKPKGLKLVQAAAKTGHGVEEFPNGSFYCHQCTKKRDMADGVQCTFKTDSSRSDNLRCKAKYCKACLKNRYGADLSNIKARDVAALTKRERSKHIDEDSYYFQCPRCSGDCNCRACRKAKGLKPTGNLTLLARKTGVGSAADMLSNDPNTVGILPGQGVAKEIVPKARAKKIAAASTDAPIETKGKGKETLARPAPKPKAAVPKPRAAPPKPKAAVPPRSLPKPMWTPMHTCLTLDDAEVRMHIREFVLRFSHILDIGKGNLEELEEISAANRRWNRDDEEAQEFVGWVTEPCVKSIILGLLGLLATHAYDDTVTKAIKTSMKEIRSSGANLTRIWAALASLRRAFQSVSLTFADPLPPPSSATYHRTRNGVLGNKDNTSIYVADAAQLVPVVANLIELVLETPRLREDFERGATQEKDIAKAVREVVAAENAAWKERKTAHSKIPDDLKARHQQRLLDLEHAQSVVLFDCIPRFGPIGRDHEGRVYYILTPGVVERDAALELIDGKAGKVRFGRKKGPTTRAERQQMEKWSWFVAVWGNKPDGAILAHSEDSDSENEEAEGEQWWGFWDPAEIRKVADWIDIKCHLGDTDSGDSDATAPIRKGKEVAGRASLASSEIHTDSSGHLVATTQDLRKLVKALHQHADLLDWRIKRVAVDEQPKITETPPERFYG</sequence>
<keyword evidence="3" id="KW-0963">Cytoplasm</keyword>
<reference evidence="12 13" key="1">
    <citation type="submission" date="2016-03" db="EMBL/GenBank/DDBJ databases">
        <title>Whole genome sequencing of Grifola frondosa 9006-11.</title>
        <authorList>
            <person name="Min B."/>
            <person name="Park H."/>
            <person name="Kim J.-G."/>
            <person name="Cho H."/>
            <person name="Oh Y.-L."/>
            <person name="Kong W.-S."/>
            <person name="Choi I.-G."/>
        </authorList>
    </citation>
    <scope>NUCLEOTIDE SEQUENCE [LARGE SCALE GENOMIC DNA]</scope>
    <source>
        <strain evidence="12 13">9006-11</strain>
    </source>
</reference>
<dbReference type="GO" id="GO:0005634">
    <property type="term" value="C:nucleus"/>
    <property type="evidence" value="ECO:0007669"/>
    <property type="project" value="UniProtKB-SubCell"/>
</dbReference>
<evidence type="ECO:0000259" key="11">
    <source>
        <dbReference type="Pfam" id="PF10497"/>
    </source>
</evidence>
<evidence type="ECO:0000256" key="10">
    <source>
        <dbReference type="SAM" id="MobiDB-lite"/>
    </source>
</evidence>
<keyword evidence="8" id="KW-0804">Transcription</keyword>
<evidence type="ECO:0000256" key="5">
    <source>
        <dbReference type="ARBA" id="ARBA00022553"/>
    </source>
</evidence>
<evidence type="ECO:0000256" key="8">
    <source>
        <dbReference type="ARBA" id="ARBA00023163"/>
    </source>
</evidence>
<dbReference type="GO" id="GO:0005737">
    <property type="term" value="C:cytoplasm"/>
    <property type="evidence" value="ECO:0007669"/>
    <property type="project" value="UniProtKB-SubCell"/>
</dbReference>
<comment type="subcellular location">
    <subcellularLocation>
        <location evidence="2">Cytoplasm</location>
    </subcellularLocation>
    <subcellularLocation>
        <location evidence="1">Nucleus</location>
    </subcellularLocation>
</comment>
<feature type="region of interest" description="Disordered" evidence="10">
    <location>
        <begin position="202"/>
        <end position="249"/>
    </location>
</feature>
<dbReference type="OMA" id="QCNRKRD"/>
<gene>
    <name evidence="12" type="ORF">A0H81_09070</name>
</gene>
<evidence type="ECO:0000256" key="4">
    <source>
        <dbReference type="ARBA" id="ARBA00022499"/>
    </source>
</evidence>
<organism evidence="12 13">
    <name type="scientific">Grifola frondosa</name>
    <name type="common">Maitake</name>
    <name type="synonym">Polyporus frondosus</name>
    <dbReference type="NCBI Taxonomy" id="5627"/>
    <lineage>
        <taxon>Eukaryota</taxon>
        <taxon>Fungi</taxon>
        <taxon>Dikarya</taxon>
        <taxon>Basidiomycota</taxon>
        <taxon>Agaricomycotina</taxon>
        <taxon>Agaricomycetes</taxon>
        <taxon>Polyporales</taxon>
        <taxon>Grifolaceae</taxon>
        <taxon>Grifola</taxon>
    </lineage>
</organism>
<keyword evidence="7" id="KW-0805">Transcription regulation</keyword>
<protein>
    <recommendedName>
        <fullName evidence="11">Zinc-finger domain-containing protein</fullName>
    </recommendedName>
</protein>
<name>A0A1C7M0U5_GRIFR</name>
<dbReference type="OrthoDB" id="298344at2759"/>
<dbReference type="EMBL" id="LUGG01000013">
    <property type="protein sequence ID" value="OBZ70555.1"/>
    <property type="molecule type" value="Genomic_DNA"/>
</dbReference>
<feature type="compositionally biased region" description="Basic and acidic residues" evidence="10">
    <location>
        <begin position="208"/>
        <end position="218"/>
    </location>
</feature>
<dbReference type="AlphaFoldDB" id="A0A1C7M0U5"/>
<evidence type="ECO:0000256" key="9">
    <source>
        <dbReference type="ARBA" id="ARBA00023242"/>
    </source>
</evidence>
<dbReference type="PANTHER" id="PTHR31169">
    <property type="entry name" value="OS05G0300700 PROTEIN"/>
    <property type="match status" value="1"/>
</dbReference>
<dbReference type="Proteomes" id="UP000092993">
    <property type="component" value="Unassembled WGS sequence"/>
</dbReference>
<keyword evidence="4" id="KW-1017">Isopeptide bond</keyword>
<keyword evidence="6" id="KW-0832">Ubl conjugation</keyword>
<feature type="compositionally biased region" description="Low complexity" evidence="10">
    <location>
        <begin position="219"/>
        <end position="232"/>
    </location>
</feature>
<evidence type="ECO:0000313" key="12">
    <source>
        <dbReference type="EMBL" id="OBZ70555.1"/>
    </source>
</evidence>
<keyword evidence="9" id="KW-0539">Nucleus</keyword>
<feature type="domain" description="Zinc-finger" evidence="11">
    <location>
        <begin position="55"/>
        <end position="171"/>
    </location>
</feature>
<proteinExistence type="predicted"/>
<dbReference type="STRING" id="5627.A0A1C7M0U5"/>
<dbReference type="Pfam" id="PF10497">
    <property type="entry name" value="zf-4CXXC_R1"/>
    <property type="match status" value="1"/>
</dbReference>
<evidence type="ECO:0000256" key="1">
    <source>
        <dbReference type="ARBA" id="ARBA00004123"/>
    </source>
</evidence>
<dbReference type="InterPro" id="IPR040221">
    <property type="entry name" value="CDCA7/CDA7L"/>
</dbReference>
<feature type="region of interest" description="Disordered" evidence="10">
    <location>
        <begin position="1"/>
        <end position="31"/>
    </location>
</feature>
<evidence type="ECO:0000256" key="6">
    <source>
        <dbReference type="ARBA" id="ARBA00022843"/>
    </source>
</evidence>
<evidence type="ECO:0000313" key="13">
    <source>
        <dbReference type="Proteomes" id="UP000092993"/>
    </source>
</evidence>